<keyword evidence="2" id="KW-1185">Reference proteome</keyword>
<proteinExistence type="predicted"/>
<protein>
    <submittedName>
        <fullName evidence="1">Uncharacterized protein</fullName>
    </submittedName>
</protein>
<gene>
    <name evidence="1" type="ORF">Y1Q_0022189</name>
</gene>
<dbReference type="AlphaFoldDB" id="A0A151NZU6"/>
<dbReference type="Proteomes" id="UP000050525">
    <property type="component" value="Unassembled WGS sequence"/>
</dbReference>
<accession>A0A151NZU6</accession>
<comment type="caution">
    <text evidence="1">The sequence shown here is derived from an EMBL/GenBank/DDBJ whole genome shotgun (WGS) entry which is preliminary data.</text>
</comment>
<sequence>MIFFTMCLAEKLLKSQSEWHNQMNAYYKTREMYFIWLQDGKRGNMGRAGLLRRLHRQVKMYRHFLNKKDEEGNPEKNTT</sequence>
<organism evidence="1 2">
    <name type="scientific">Alligator mississippiensis</name>
    <name type="common">American alligator</name>
    <dbReference type="NCBI Taxonomy" id="8496"/>
    <lineage>
        <taxon>Eukaryota</taxon>
        <taxon>Metazoa</taxon>
        <taxon>Chordata</taxon>
        <taxon>Craniata</taxon>
        <taxon>Vertebrata</taxon>
        <taxon>Euteleostomi</taxon>
        <taxon>Archelosauria</taxon>
        <taxon>Archosauria</taxon>
        <taxon>Crocodylia</taxon>
        <taxon>Alligatoridae</taxon>
        <taxon>Alligatorinae</taxon>
        <taxon>Alligator</taxon>
    </lineage>
</organism>
<name>A0A151NZU6_ALLMI</name>
<evidence type="ECO:0000313" key="2">
    <source>
        <dbReference type="Proteomes" id="UP000050525"/>
    </source>
</evidence>
<reference evidence="1 2" key="1">
    <citation type="journal article" date="2012" name="Genome Biol.">
        <title>Sequencing three crocodilian genomes to illuminate the evolution of archosaurs and amniotes.</title>
        <authorList>
            <person name="St John J.A."/>
            <person name="Braun E.L."/>
            <person name="Isberg S.R."/>
            <person name="Miles L.G."/>
            <person name="Chong A.Y."/>
            <person name="Gongora J."/>
            <person name="Dalzell P."/>
            <person name="Moran C."/>
            <person name="Bed'hom B."/>
            <person name="Abzhanov A."/>
            <person name="Burgess S.C."/>
            <person name="Cooksey A.M."/>
            <person name="Castoe T.A."/>
            <person name="Crawford N.G."/>
            <person name="Densmore L.D."/>
            <person name="Drew J.C."/>
            <person name="Edwards S.V."/>
            <person name="Faircloth B.C."/>
            <person name="Fujita M.K."/>
            <person name="Greenwold M.J."/>
            <person name="Hoffmann F.G."/>
            <person name="Howard J.M."/>
            <person name="Iguchi T."/>
            <person name="Janes D.E."/>
            <person name="Khan S.Y."/>
            <person name="Kohno S."/>
            <person name="de Koning A.J."/>
            <person name="Lance S.L."/>
            <person name="McCarthy F.M."/>
            <person name="McCormack J.E."/>
            <person name="Merchant M.E."/>
            <person name="Peterson D.G."/>
            <person name="Pollock D.D."/>
            <person name="Pourmand N."/>
            <person name="Raney B.J."/>
            <person name="Roessler K.A."/>
            <person name="Sanford J.R."/>
            <person name="Sawyer R.H."/>
            <person name="Schmidt C.J."/>
            <person name="Triplett E.W."/>
            <person name="Tuberville T.D."/>
            <person name="Venegas-Anaya M."/>
            <person name="Howard J.T."/>
            <person name="Jarvis E.D."/>
            <person name="Guillette L.J.Jr."/>
            <person name="Glenn T.C."/>
            <person name="Green R.E."/>
            <person name="Ray D.A."/>
        </authorList>
    </citation>
    <scope>NUCLEOTIDE SEQUENCE [LARGE SCALE GENOMIC DNA]</scope>
    <source>
        <strain evidence="1">KSC_2009_1</strain>
    </source>
</reference>
<dbReference type="EMBL" id="AKHW03001467">
    <property type="protein sequence ID" value="KYO42328.1"/>
    <property type="molecule type" value="Genomic_DNA"/>
</dbReference>
<evidence type="ECO:0000313" key="1">
    <source>
        <dbReference type="EMBL" id="KYO42328.1"/>
    </source>
</evidence>